<gene>
    <name evidence="3" type="ORF">FOZG_18199</name>
</gene>
<dbReference type="VEuPathDB" id="FungiDB:FOZG_18199"/>
<protein>
    <submittedName>
        <fullName evidence="3">Uncharacterized protein</fullName>
    </submittedName>
</protein>
<name>W9J894_FUSOX</name>
<evidence type="ECO:0000256" key="1">
    <source>
        <dbReference type="SAM" id="Coils"/>
    </source>
</evidence>
<feature type="coiled-coil region" evidence="1">
    <location>
        <begin position="87"/>
        <end position="128"/>
    </location>
</feature>
<feature type="compositionally biased region" description="Basic residues" evidence="2">
    <location>
        <begin position="15"/>
        <end position="27"/>
    </location>
</feature>
<dbReference type="Proteomes" id="UP000030766">
    <property type="component" value="Unassembled WGS sequence"/>
</dbReference>
<evidence type="ECO:0000313" key="3">
    <source>
        <dbReference type="EMBL" id="EWZ28096.1"/>
    </source>
</evidence>
<dbReference type="AlphaFoldDB" id="W9J894"/>
<sequence>MDKEAGPSAEDNSRLRSRQIRRYHHKNQQSGPLSYADKITQADLEFAIQLAPIWLLEDCEEGELDYPPQWETLPKSLSFTLQTFRRNAAAMTALKETMDALKKAEMEKEAAQAMADDHLIRAQEAEAELLQPSGFIK</sequence>
<reference evidence="3" key="2">
    <citation type="submission" date="2012-06" db="EMBL/GenBank/DDBJ databases">
        <title>Annotation of the Genome Sequence of Fusarium oxysporum Fo47.</title>
        <authorList>
            <consortium name="The Broad Institute Genomics Platform"/>
            <person name="Ma L.-J."/>
            <person name="Corby-Kistler H."/>
            <person name="Broz K."/>
            <person name="Gale L.R."/>
            <person name="Jonkers W."/>
            <person name="O'Donnell K."/>
            <person name="Ploetz R."/>
            <person name="Steinberg C."/>
            <person name="Schwartz D.C."/>
            <person name="VanEtten H."/>
            <person name="Zhou S."/>
            <person name="Young S.K."/>
            <person name="Zeng Q."/>
            <person name="Gargeya S."/>
            <person name="Fitzgerald M."/>
            <person name="Abouelleil A."/>
            <person name="Alvarado L."/>
            <person name="Chapman S.B."/>
            <person name="Gainer-Dewar J."/>
            <person name="Goldberg J."/>
            <person name="Griggs A."/>
            <person name="Gujja S."/>
            <person name="Hansen M."/>
            <person name="Howarth C."/>
            <person name="Imamovic A."/>
            <person name="Ireland A."/>
            <person name="Larimer J."/>
            <person name="McCowan C."/>
            <person name="Murphy C."/>
            <person name="Pearson M."/>
            <person name="Poon T.W."/>
            <person name="Priest M."/>
            <person name="Roberts A."/>
            <person name="Saif S."/>
            <person name="Shea T."/>
            <person name="Sykes S."/>
            <person name="Wortman J."/>
            <person name="Nusbaum C."/>
            <person name="Birren B."/>
        </authorList>
    </citation>
    <scope>NUCLEOTIDE SEQUENCE</scope>
    <source>
        <strain evidence="3">Fo47</strain>
    </source>
</reference>
<accession>W9J894</accession>
<keyword evidence="1" id="KW-0175">Coiled coil</keyword>
<dbReference type="HOGENOM" id="CLU_1627130_0_0_1"/>
<reference evidence="3" key="1">
    <citation type="submission" date="2011-06" db="EMBL/GenBank/DDBJ databases">
        <title>The Genome Sequence of Fusarium oxysporum Fo47.</title>
        <authorList>
            <consortium name="The Broad Institute Genome Sequencing Platform"/>
            <person name="Ma L.-J."/>
            <person name="Gale L.R."/>
            <person name="Schwartz D.C."/>
            <person name="Zhou S."/>
            <person name="Corby-Kistler H."/>
            <person name="Young S.K."/>
            <person name="Zeng Q."/>
            <person name="Gargeya S."/>
            <person name="Fitzgerald M."/>
            <person name="Haas B."/>
            <person name="Abouelleil A."/>
            <person name="Alvarado L."/>
            <person name="Arachchi H.M."/>
            <person name="Berlin A."/>
            <person name="Brown A."/>
            <person name="Chapman S.B."/>
            <person name="Chen Z."/>
            <person name="Dunbar C."/>
            <person name="Freedman E."/>
            <person name="Gearin G."/>
            <person name="Gellesch M."/>
            <person name="Goldberg J."/>
            <person name="Griggs A."/>
            <person name="Gujja S."/>
            <person name="Heiman D."/>
            <person name="Howarth C."/>
            <person name="Larson L."/>
            <person name="Lui A."/>
            <person name="MacDonald P.J.P."/>
            <person name="Mehta T."/>
            <person name="Montmayeur A."/>
            <person name="Murphy C."/>
            <person name="Neiman D."/>
            <person name="Pearson M."/>
            <person name="Priest M."/>
            <person name="Roberts A."/>
            <person name="Saif S."/>
            <person name="Shea T."/>
            <person name="Shenoy N."/>
            <person name="Sisk P."/>
            <person name="Stolte C."/>
            <person name="Sykes S."/>
            <person name="Wortman J."/>
            <person name="Nusbaum C."/>
            <person name="Birren B."/>
        </authorList>
    </citation>
    <scope>NUCLEOTIDE SEQUENCE [LARGE SCALE GENOMIC DNA]</scope>
    <source>
        <strain evidence="3">Fo47</strain>
    </source>
</reference>
<proteinExistence type="predicted"/>
<organism evidence="3">
    <name type="scientific">Fusarium oxysporum Fo47</name>
    <dbReference type="NCBI Taxonomy" id="660027"/>
    <lineage>
        <taxon>Eukaryota</taxon>
        <taxon>Fungi</taxon>
        <taxon>Dikarya</taxon>
        <taxon>Ascomycota</taxon>
        <taxon>Pezizomycotina</taxon>
        <taxon>Sordariomycetes</taxon>
        <taxon>Hypocreomycetidae</taxon>
        <taxon>Hypocreales</taxon>
        <taxon>Nectriaceae</taxon>
        <taxon>Fusarium</taxon>
        <taxon>Fusarium oxysporum species complex</taxon>
    </lineage>
</organism>
<dbReference type="EMBL" id="JH717936">
    <property type="protein sequence ID" value="EWZ28096.1"/>
    <property type="molecule type" value="Genomic_DNA"/>
</dbReference>
<feature type="region of interest" description="Disordered" evidence="2">
    <location>
        <begin position="1"/>
        <end position="34"/>
    </location>
</feature>
<evidence type="ECO:0000256" key="2">
    <source>
        <dbReference type="SAM" id="MobiDB-lite"/>
    </source>
</evidence>